<name>A0A6A5W8Q4_9PLEO</name>
<gene>
    <name evidence="2" type="ORF">P154DRAFT_536502</name>
</gene>
<feature type="compositionally biased region" description="Basic and acidic residues" evidence="1">
    <location>
        <begin position="503"/>
        <end position="515"/>
    </location>
</feature>
<proteinExistence type="predicted"/>
<organism evidence="2 3">
    <name type="scientific">Amniculicola lignicola CBS 123094</name>
    <dbReference type="NCBI Taxonomy" id="1392246"/>
    <lineage>
        <taxon>Eukaryota</taxon>
        <taxon>Fungi</taxon>
        <taxon>Dikarya</taxon>
        <taxon>Ascomycota</taxon>
        <taxon>Pezizomycotina</taxon>
        <taxon>Dothideomycetes</taxon>
        <taxon>Pleosporomycetidae</taxon>
        <taxon>Pleosporales</taxon>
        <taxon>Amniculicolaceae</taxon>
        <taxon>Amniculicola</taxon>
    </lineage>
</organism>
<evidence type="ECO:0000256" key="1">
    <source>
        <dbReference type="SAM" id="MobiDB-lite"/>
    </source>
</evidence>
<feature type="compositionally biased region" description="Polar residues" evidence="1">
    <location>
        <begin position="149"/>
        <end position="160"/>
    </location>
</feature>
<dbReference type="OrthoDB" id="5343576at2759"/>
<feature type="compositionally biased region" description="Low complexity" evidence="1">
    <location>
        <begin position="419"/>
        <end position="429"/>
    </location>
</feature>
<keyword evidence="3" id="KW-1185">Reference proteome</keyword>
<feature type="region of interest" description="Disordered" evidence="1">
    <location>
        <begin position="149"/>
        <end position="186"/>
    </location>
</feature>
<protein>
    <submittedName>
        <fullName evidence="2">Uncharacterized protein</fullName>
    </submittedName>
</protein>
<evidence type="ECO:0000313" key="3">
    <source>
        <dbReference type="Proteomes" id="UP000799779"/>
    </source>
</evidence>
<feature type="compositionally biased region" description="Basic and acidic residues" evidence="1">
    <location>
        <begin position="384"/>
        <end position="399"/>
    </location>
</feature>
<evidence type="ECO:0000313" key="2">
    <source>
        <dbReference type="EMBL" id="KAF1998300.1"/>
    </source>
</evidence>
<reference evidence="2" key="1">
    <citation type="journal article" date="2020" name="Stud. Mycol.">
        <title>101 Dothideomycetes genomes: a test case for predicting lifestyles and emergence of pathogens.</title>
        <authorList>
            <person name="Haridas S."/>
            <person name="Albert R."/>
            <person name="Binder M."/>
            <person name="Bloem J."/>
            <person name="Labutti K."/>
            <person name="Salamov A."/>
            <person name="Andreopoulos B."/>
            <person name="Baker S."/>
            <person name="Barry K."/>
            <person name="Bills G."/>
            <person name="Bluhm B."/>
            <person name="Cannon C."/>
            <person name="Castanera R."/>
            <person name="Culley D."/>
            <person name="Daum C."/>
            <person name="Ezra D."/>
            <person name="Gonzalez J."/>
            <person name="Henrissat B."/>
            <person name="Kuo A."/>
            <person name="Liang C."/>
            <person name="Lipzen A."/>
            <person name="Lutzoni F."/>
            <person name="Magnuson J."/>
            <person name="Mondo S."/>
            <person name="Nolan M."/>
            <person name="Ohm R."/>
            <person name="Pangilinan J."/>
            <person name="Park H.-J."/>
            <person name="Ramirez L."/>
            <person name="Alfaro M."/>
            <person name="Sun H."/>
            <person name="Tritt A."/>
            <person name="Yoshinaga Y."/>
            <person name="Zwiers L.-H."/>
            <person name="Turgeon B."/>
            <person name="Goodwin S."/>
            <person name="Spatafora J."/>
            <person name="Crous P."/>
            <person name="Grigoriev I."/>
        </authorList>
    </citation>
    <scope>NUCLEOTIDE SEQUENCE</scope>
    <source>
        <strain evidence="2">CBS 123094</strain>
    </source>
</reference>
<dbReference type="Proteomes" id="UP000799779">
    <property type="component" value="Unassembled WGS sequence"/>
</dbReference>
<feature type="compositionally biased region" description="Acidic residues" evidence="1">
    <location>
        <begin position="372"/>
        <end position="383"/>
    </location>
</feature>
<feature type="region of interest" description="Disordered" evidence="1">
    <location>
        <begin position="209"/>
        <end position="236"/>
    </location>
</feature>
<dbReference type="AlphaFoldDB" id="A0A6A5W8Q4"/>
<dbReference type="EMBL" id="ML977605">
    <property type="protein sequence ID" value="KAF1998300.1"/>
    <property type="molecule type" value="Genomic_DNA"/>
</dbReference>
<accession>A0A6A5W8Q4</accession>
<feature type="region of interest" description="Disordered" evidence="1">
    <location>
        <begin position="352"/>
        <end position="523"/>
    </location>
</feature>
<sequence length="550" mass="60802">MADMSHDLVTQLAEQISEGFAALSGEYQVLFNQQRQLESKLSWAKQQTCSCVAALTDNLFYYDPEPFTISATCLKSSSNVPTADDSQYLDLLKRISPDTLSQNHLTFLHDLEHVPTELSRHKLSWIDDMGQSDEVERKRRAYAIRQAESAATSLRGQTDTHGVKIWSGPSADRVESQPSQGHPCDADMGHLERDFTTPGTPSRLGCPFPAGVGRRSSLATPRSSPSRVSFGRRSKRPSFNDPIRAEICGNDIVAVSASVSIEGSAAVCPIRFMDQHKPEEVAKYFENHKHELPRSHEVCIKRFQSNAESIEQLDRKYGNLVSMIQGLGEKHQAWLPAEPDEDEVNPDEAIQADTKVGKWAEEVTDSLRNPTPDEEERPDEVEEDARSTRFDRPFKEIRVGESPSRPWGIQIPARYTNDGSSSSVGSAPTASPPPFPLNTDQPIGITPQKSGKCPFDHRAMAAGANPIDTPKAMHPEATPYQTPAAPSHPLPSEPKFRGPSSPDHTEQPKRSDDAPRGIPQMVFNGPVFLGYPPDQLMAIFQNSNLSGMMR</sequence>
<feature type="compositionally biased region" description="Polar residues" evidence="1">
    <location>
        <begin position="217"/>
        <end position="227"/>
    </location>
</feature>